<dbReference type="InterPro" id="IPR011989">
    <property type="entry name" value="ARM-like"/>
</dbReference>
<dbReference type="FunFam" id="1.25.10.10:FF:000143">
    <property type="entry name" value="ADP-ribosylation factor guanine nucleotide-exchange factor 2 (brefeldin A-inhibited)"/>
    <property type="match status" value="1"/>
</dbReference>
<evidence type="ECO:0000259" key="2">
    <source>
        <dbReference type="Pfam" id="PF09324"/>
    </source>
</evidence>
<dbReference type="InterPro" id="IPR046455">
    <property type="entry name" value="Sec7/BIG1-like_C"/>
</dbReference>
<dbReference type="PANTHER" id="PTHR10663:SF375">
    <property type="entry name" value="LD29171P"/>
    <property type="match status" value="1"/>
</dbReference>
<dbReference type="OrthoDB" id="18431at2759"/>
<dbReference type="AlphaFoldDB" id="V4B0I8"/>
<evidence type="ECO:0000313" key="4">
    <source>
        <dbReference type="EMBL" id="ESP03613.1"/>
    </source>
</evidence>
<dbReference type="EMBL" id="KB199952">
    <property type="protein sequence ID" value="ESP03613.1"/>
    <property type="molecule type" value="Genomic_DNA"/>
</dbReference>
<sequence length="796" mass="91658">ILRCISQLELAQLIGTGVKTKYITNPSNSSASSSHPIEAFDPEVIARGGIQNLDRQRLAHFHETVGETSSQSVVVAVDRIFTGSVKLDGDAIVEFTKALCQVSLDELASPTHPRMFSLQKIVEISYYNMGRIRLQWSRIWQYLGDHFNKVGCYPNEDIAFFAVDSIRQLSMKFIEKGEFANFRFQKDFLRPFEHIMKRNRSPTIRDMVVRCVAQMVNSQAANIKSGWKNIFSTFHLAASDHDEGIVELAFQTTGKIISSICEKHFTAIIDSFQDAVKCLSEFACNAAFPDTSMEAIRLIRNCAKYVAEKPHMFREHAGEEMNVPEDDRVWVRGWFPVLFELSCVINRCKLDVRTRGLTVMFEIMKTYGDSFQQHWWRDLFRIIFRIFDNMKLPEQLSEKSEWMTTTCNHALYAIVDVFTQYYDNLHDILLLDLYQMLHWCVQQDNEQLARSGTNCLENLVISNGNKFSSAVWDQTCSCMLDIFKSTIPHNLLTWKADNDESQSVSRQDTNNDNDVDDKSINSVDSSMDTNKLKRADSSISINSTVSVDSRDQKIPRSKISSDIKLFQGLLIKCVVQLELIQTIDNIVFFPTTSKKEDAENLALAQAGKEEVPYYMYDSGQQHEDQGMYQFLNSAQLIHLVDCLLESHHFAKKFNSNHEQRNVLWKAGFKGKAKPNLLKQETQSLACLFRILFRMYNDDSRQDAWPDIEKKLLGVCRDALEYFLSLQSDSHREAWSSLMLLLLTRLLKMSDERFRVHAAVYYPLLCEVIMFDLKLELRSILKKFLLRIAPTFNITEA</sequence>
<dbReference type="Gene3D" id="1.25.10.10">
    <property type="entry name" value="Leucine-rich Repeat Variant"/>
    <property type="match status" value="1"/>
</dbReference>
<dbReference type="SUPFAM" id="SSF48371">
    <property type="entry name" value="ARM repeat"/>
    <property type="match status" value="1"/>
</dbReference>
<evidence type="ECO:0000256" key="1">
    <source>
        <dbReference type="SAM" id="MobiDB-lite"/>
    </source>
</evidence>
<dbReference type="OMA" id="RNENADE"/>
<dbReference type="KEGG" id="lgi:LOTGIDRAFT_171263"/>
<feature type="domain" description="Sec7/BIG1-like C-terminal" evidence="3">
    <location>
        <begin position="574"/>
        <end position="784"/>
    </location>
</feature>
<protein>
    <submittedName>
        <fullName evidence="4">Uncharacterized protein</fullName>
    </submittedName>
</protein>
<dbReference type="Pfam" id="PF09324">
    <property type="entry name" value="Sec7-like_HDS"/>
    <property type="match status" value="1"/>
</dbReference>
<reference evidence="4 5" key="1">
    <citation type="journal article" date="2013" name="Nature">
        <title>Insights into bilaterian evolution from three spiralian genomes.</title>
        <authorList>
            <person name="Simakov O."/>
            <person name="Marletaz F."/>
            <person name="Cho S.J."/>
            <person name="Edsinger-Gonzales E."/>
            <person name="Havlak P."/>
            <person name="Hellsten U."/>
            <person name="Kuo D.H."/>
            <person name="Larsson T."/>
            <person name="Lv J."/>
            <person name="Arendt D."/>
            <person name="Savage R."/>
            <person name="Osoegawa K."/>
            <person name="de Jong P."/>
            <person name="Grimwood J."/>
            <person name="Chapman J.A."/>
            <person name="Shapiro H."/>
            <person name="Aerts A."/>
            <person name="Otillar R.P."/>
            <person name="Terry A.Y."/>
            <person name="Boore J.L."/>
            <person name="Grigoriev I.V."/>
            <person name="Lindberg D.R."/>
            <person name="Seaver E.C."/>
            <person name="Weisblat D.A."/>
            <person name="Putnam N.H."/>
            <person name="Rokhsar D.S."/>
        </authorList>
    </citation>
    <scope>NUCLEOTIDE SEQUENCE [LARGE SCALE GENOMIC DNA]</scope>
</reference>
<feature type="non-terminal residue" evidence="4">
    <location>
        <position position="1"/>
    </location>
</feature>
<keyword evidence="5" id="KW-1185">Reference proteome</keyword>
<dbReference type="PANTHER" id="PTHR10663">
    <property type="entry name" value="GUANYL-NUCLEOTIDE EXCHANGE FACTOR"/>
    <property type="match status" value="1"/>
</dbReference>
<accession>V4B0I8</accession>
<dbReference type="Pfam" id="PF20252">
    <property type="entry name" value="BIG2_C"/>
    <property type="match status" value="1"/>
</dbReference>
<gene>
    <name evidence="4" type="ORF">LOTGIDRAFT_171263</name>
</gene>
<feature type="region of interest" description="Disordered" evidence="1">
    <location>
        <begin position="502"/>
        <end position="527"/>
    </location>
</feature>
<dbReference type="InterPro" id="IPR015403">
    <property type="entry name" value="Mon2/Sec7/BIG1-like_HDS"/>
</dbReference>
<feature type="compositionally biased region" description="Polar residues" evidence="1">
    <location>
        <begin position="502"/>
        <end position="512"/>
    </location>
</feature>
<evidence type="ECO:0000259" key="3">
    <source>
        <dbReference type="Pfam" id="PF20252"/>
    </source>
</evidence>
<organism evidence="4 5">
    <name type="scientific">Lottia gigantea</name>
    <name type="common">Giant owl limpet</name>
    <dbReference type="NCBI Taxonomy" id="225164"/>
    <lineage>
        <taxon>Eukaryota</taxon>
        <taxon>Metazoa</taxon>
        <taxon>Spiralia</taxon>
        <taxon>Lophotrochozoa</taxon>
        <taxon>Mollusca</taxon>
        <taxon>Gastropoda</taxon>
        <taxon>Patellogastropoda</taxon>
        <taxon>Lottioidea</taxon>
        <taxon>Lottiidae</taxon>
        <taxon>Lottia</taxon>
    </lineage>
</organism>
<name>V4B0I8_LOTGI</name>
<evidence type="ECO:0000313" key="5">
    <source>
        <dbReference type="Proteomes" id="UP000030746"/>
    </source>
</evidence>
<dbReference type="GeneID" id="20241701"/>
<dbReference type="RefSeq" id="XP_009045701.1">
    <property type="nucleotide sequence ID" value="XM_009047453.1"/>
</dbReference>
<dbReference type="Proteomes" id="UP000030746">
    <property type="component" value="Unassembled WGS sequence"/>
</dbReference>
<proteinExistence type="predicted"/>
<dbReference type="CTD" id="20241701"/>
<dbReference type="InterPro" id="IPR016024">
    <property type="entry name" value="ARM-type_fold"/>
</dbReference>
<feature type="domain" description="Mon2/Sec7/BIG1-like HDS" evidence="2">
    <location>
        <begin position="172"/>
        <end position="253"/>
    </location>
</feature>
<dbReference type="STRING" id="225164.V4B0I8"/>
<dbReference type="HOGENOM" id="CLU_018036_0_0_1"/>